<protein>
    <recommendedName>
        <fullName evidence="4">Glucans biosynthesis glucosyltransferase H</fullName>
    </recommendedName>
</protein>
<feature type="transmembrane region" description="Helical" evidence="12">
    <location>
        <begin position="404"/>
        <end position="427"/>
    </location>
</feature>
<keyword evidence="8" id="KW-0808">Transferase</keyword>
<keyword evidence="15" id="KW-1185">Reference proteome</keyword>
<comment type="pathway">
    <text evidence="2">Glycan metabolism; osmoregulated periplasmic glucan (OPG) biosynthesis.</text>
</comment>
<evidence type="ECO:0000256" key="2">
    <source>
        <dbReference type="ARBA" id="ARBA00005001"/>
    </source>
</evidence>
<dbReference type="NCBIfam" id="NF003958">
    <property type="entry name" value="PRK05454.2-1"/>
    <property type="match status" value="1"/>
</dbReference>
<proteinExistence type="inferred from homology"/>
<feature type="transmembrane region" description="Helical" evidence="12">
    <location>
        <begin position="468"/>
        <end position="487"/>
    </location>
</feature>
<evidence type="ECO:0000256" key="10">
    <source>
        <dbReference type="ARBA" id="ARBA00022989"/>
    </source>
</evidence>
<keyword evidence="11 12" id="KW-0472">Membrane</keyword>
<evidence type="ECO:0000256" key="7">
    <source>
        <dbReference type="ARBA" id="ARBA00022676"/>
    </source>
</evidence>
<keyword evidence="5" id="KW-1003">Cell membrane</keyword>
<dbReference type="Pfam" id="PF13632">
    <property type="entry name" value="Glyco_trans_2_3"/>
    <property type="match status" value="1"/>
</dbReference>
<dbReference type="Proteomes" id="UP001041814">
    <property type="component" value="Unassembled WGS sequence"/>
</dbReference>
<evidence type="ECO:0000256" key="5">
    <source>
        <dbReference type="ARBA" id="ARBA00022475"/>
    </source>
</evidence>
<feature type="domain" description="Glycosyltransferase 2-like" evidence="13">
    <location>
        <begin position="233"/>
        <end position="445"/>
    </location>
</feature>
<keyword evidence="6" id="KW-0997">Cell inner membrane</keyword>
<evidence type="ECO:0000256" key="9">
    <source>
        <dbReference type="ARBA" id="ARBA00022692"/>
    </source>
</evidence>
<evidence type="ECO:0000256" key="4">
    <source>
        <dbReference type="ARBA" id="ARBA00020585"/>
    </source>
</evidence>
<dbReference type="NCBIfam" id="NF003960">
    <property type="entry name" value="PRK05454.2-3"/>
    <property type="match status" value="1"/>
</dbReference>
<keyword evidence="7" id="KW-0328">Glycosyltransferase</keyword>
<evidence type="ECO:0000256" key="6">
    <source>
        <dbReference type="ARBA" id="ARBA00022519"/>
    </source>
</evidence>
<dbReference type="PANTHER" id="PTHR43867">
    <property type="entry name" value="CELLULOSE SYNTHASE CATALYTIC SUBUNIT A [UDP-FORMING]"/>
    <property type="match status" value="1"/>
</dbReference>
<feature type="transmembrane region" description="Helical" evidence="12">
    <location>
        <begin position="439"/>
        <end position="461"/>
    </location>
</feature>
<feature type="transmembrane region" description="Helical" evidence="12">
    <location>
        <begin position="87"/>
        <end position="107"/>
    </location>
</feature>
<accession>A0ABS1DRH0</accession>
<evidence type="ECO:0000256" key="8">
    <source>
        <dbReference type="ARBA" id="ARBA00022679"/>
    </source>
</evidence>
<evidence type="ECO:0000256" key="12">
    <source>
        <dbReference type="SAM" id="Phobius"/>
    </source>
</evidence>
<name>A0ABS1DRH0_RUBGE</name>
<sequence>MKTNLRTAPRVMRSAMRPHPWFGFLRGLLFAVMPGMRFGSPPRAVAWLQAAKARRRVLLALVAAFAAAAFALTPEGTPWAQTLLQTLLFAWVAIGFVTALMGGWVMLRGDPHALRLKQPHAPIDRGARTAVIMPICNEDIATVYGGLRATCESLAATGALSLFDIYVLSDTADPKLREAEVAAWERMRTMLGDGEVDGGARVFYRWRRRRTKRKAGNVADFCRRWGSQYRYMVVLDADSTMSGETLVSMVRLMEENPRAGIVQSLPTARAQDTLHSQLQQFATRVTGRLFSLGMAFWQLGESHYWGHNAIIRVEAFMKHCALAPIPGRGGLAGDILSHDFVEAALMRRAGYEVWLAPQLDGSWEQYPPNLLAELQRDRRWCQGNLQNARLVAEPGWRPAHRAMFVTGALSYAIAPLWLVFVVLGALFDPPQLTQDGAMVLWIMTAVLLLMPRALGVAAVFLARDQHRFGGSLALLASAVLELLASAVQAPLRMLAHTSFVIGALTGLKLDWKSPPRQATAVAWRDAALSIGLLTLPALALAVLGQRSGDIAFWHLAPLLLPLVLAVPFTVLTGSEALGRAVRRVGLLLTPEDRDPPRPVARAADNRSFADLMPLPQIVGGASRGAAAAFARPRAVMALGAAALAVLVVLPQPGVTPQLSPAMQAEREIFALMRSMPLSVPDVTLEPRSVRVRLDANYRPAARIDDDIRQRALESVQRAQGQENYERLVNSLAKAAAIAP</sequence>
<gene>
    <name evidence="14" type="ORF">CKO43_01195</name>
</gene>
<dbReference type="CDD" id="cd04191">
    <property type="entry name" value="Glucan_BSP_MdoH"/>
    <property type="match status" value="1"/>
</dbReference>
<dbReference type="InterPro" id="IPR001173">
    <property type="entry name" value="Glyco_trans_2-like"/>
</dbReference>
<dbReference type="EMBL" id="NRRU01000002">
    <property type="protein sequence ID" value="MBK1711392.1"/>
    <property type="molecule type" value="Genomic_DNA"/>
</dbReference>
<dbReference type="SUPFAM" id="SSF53448">
    <property type="entry name" value="Nucleotide-diphospho-sugar transferases"/>
    <property type="match status" value="1"/>
</dbReference>
<evidence type="ECO:0000313" key="15">
    <source>
        <dbReference type="Proteomes" id="UP001041814"/>
    </source>
</evidence>
<evidence type="ECO:0000313" key="14">
    <source>
        <dbReference type="EMBL" id="MBK1711392.1"/>
    </source>
</evidence>
<reference evidence="14" key="1">
    <citation type="submission" date="2017-08" db="EMBL/GenBank/DDBJ databases">
        <authorList>
            <person name="Imhoff J.F."/>
            <person name="Rahn T."/>
            <person name="Kuenzel S."/>
            <person name="Neulinger S.C."/>
        </authorList>
    </citation>
    <scope>NUCLEOTIDE SEQUENCE</scope>
    <source>
        <strain evidence="14">IM 151</strain>
    </source>
</reference>
<feature type="transmembrane region" description="Helical" evidence="12">
    <location>
        <begin position="550"/>
        <end position="573"/>
    </location>
</feature>
<reference evidence="14" key="2">
    <citation type="journal article" date="2020" name="Microorganisms">
        <title>Osmotic Adaptation and Compatible Solute Biosynthesis of Phototrophic Bacteria as Revealed from Genome Analyses.</title>
        <authorList>
            <person name="Imhoff J.F."/>
            <person name="Rahn T."/>
            <person name="Kunzel S."/>
            <person name="Keller A."/>
            <person name="Neulinger S.C."/>
        </authorList>
    </citation>
    <scope>NUCLEOTIDE SEQUENCE</scope>
    <source>
        <strain evidence="14">IM 151</strain>
    </source>
</reference>
<evidence type="ECO:0000256" key="11">
    <source>
        <dbReference type="ARBA" id="ARBA00023136"/>
    </source>
</evidence>
<keyword evidence="9 12" id="KW-0812">Transmembrane</keyword>
<dbReference type="Gene3D" id="3.90.550.10">
    <property type="entry name" value="Spore Coat Polysaccharide Biosynthesis Protein SpsA, Chain A"/>
    <property type="match status" value="1"/>
</dbReference>
<evidence type="ECO:0000256" key="3">
    <source>
        <dbReference type="ARBA" id="ARBA00009337"/>
    </source>
</evidence>
<dbReference type="NCBIfam" id="NF003962">
    <property type="entry name" value="PRK05454.2-5"/>
    <property type="match status" value="1"/>
</dbReference>
<comment type="subcellular location">
    <subcellularLocation>
        <location evidence="1">Cell inner membrane</location>
        <topology evidence="1">Multi-pass membrane protein</topology>
    </subcellularLocation>
</comment>
<feature type="transmembrane region" description="Helical" evidence="12">
    <location>
        <begin position="523"/>
        <end position="544"/>
    </location>
</feature>
<evidence type="ECO:0000256" key="1">
    <source>
        <dbReference type="ARBA" id="ARBA00004429"/>
    </source>
</evidence>
<organism evidence="14 15">
    <name type="scientific">Rubrivivax gelatinosus</name>
    <name type="common">Rhodocyclus gelatinosus</name>
    <name type="synonym">Rhodopseudomonas gelatinosa</name>
    <dbReference type="NCBI Taxonomy" id="28068"/>
    <lineage>
        <taxon>Bacteria</taxon>
        <taxon>Pseudomonadati</taxon>
        <taxon>Pseudomonadota</taxon>
        <taxon>Betaproteobacteria</taxon>
        <taxon>Burkholderiales</taxon>
        <taxon>Sphaerotilaceae</taxon>
        <taxon>Rubrivivax</taxon>
    </lineage>
</organism>
<comment type="caution">
    <text evidence="14">The sequence shown here is derived from an EMBL/GenBank/DDBJ whole genome shotgun (WGS) entry which is preliminary data.</text>
</comment>
<dbReference type="PANTHER" id="PTHR43867:SF5">
    <property type="entry name" value="GLUCANS BIOSYNTHESIS GLUCOSYLTRANSFERASE H"/>
    <property type="match status" value="1"/>
</dbReference>
<dbReference type="InterPro" id="IPR029044">
    <property type="entry name" value="Nucleotide-diphossugar_trans"/>
</dbReference>
<comment type="similarity">
    <text evidence="3">Belongs to the glycosyltransferase 2 family. OpgH subfamily.</text>
</comment>
<evidence type="ECO:0000259" key="13">
    <source>
        <dbReference type="Pfam" id="PF13632"/>
    </source>
</evidence>
<dbReference type="InterPro" id="IPR050321">
    <property type="entry name" value="Glycosyltr_2/OpgH_subfam"/>
</dbReference>
<keyword evidence="10 12" id="KW-1133">Transmembrane helix</keyword>